<evidence type="ECO:0000256" key="3">
    <source>
        <dbReference type="ARBA" id="ARBA00022692"/>
    </source>
</evidence>
<dbReference type="EMBL" id="MBTG01000044">
    <property type="protein sequence ID" value="OPH48819.1"/>
    <property type="molecule type" value="Genomic_DNA"/>
</dbReference>
<evidence type="ECO:0000256" key="4">
    <source>
        <dbReference type="ARBA" id="ARBA00022989"/>
    </source>
</evidence>
<dbReference type="RefSeq" id="WP_079418796.1">
    <property type="nucleotide sequence ID" value="NZ_MBTG01000044.1"/>
</dbReference>
<keyword evidence="2" id="KW-1003">Cell membrane</keyword>
<proteinExistence type="predicted"/>
<feature type="transmembrane region" description="Helical" evidence="6">
    <location>
        <begin position="69"/>
        <end position="88"/>
    </location>
</feature>
<comment type="subcellular location">
    <subcellularLocation>
        <location evidence="1">Cell membrane</location>
        <topology evidence="1">Multi-pass membrane protein</topology>
    </subcellularLocation>
</comment>
<feature type="transmembrane region" description="Helical" evidence="6">
    <location>
        <begin position="40"/>
        <end position="63"/>
    </location>
</feature>
<evidence type="ECO:0000256" key="2">
    <source>
        <dbReference type="ARBA" id="ARBA00022475"/>
    </source>
</evidence>
<evidence type="ECO:0000313" key="8">
    <source>
        <dbReference type="EMBL" id="OPH48819.1"/>
    </source>
</evidence>
<dbReference type="NCBIfam" id="TIGR03954">
    <property type="entry name" value="integ_memb_HG"/>
    <property type="match status" value="1"/>
</dbReference>
<dbReference type="PANTHER" id="PTHR40077">
    <property type="entry name" value="MEMBRANE PROTEIN-RELATED"/>
    <property type="match status" value="1"/>
</dbReference>
<keyword evidence="4 6" id="KW-1133">Transmembrane helix</keyword>
<name>A0A1V4HAL7_9BACL</name>
<sequence length="93" mass="10678">MLKKSLNALRYIGWAEGSSFLILLLIAMPLKYFFDMPKAVLYVGMAHGALFVLYLLSLAWVTLLHRWSIGRVFVAFIAAFIPFGPFLLDRRLR</sequence>
<evidence type="ECO:0000256" key="1">
    <source>
        <dbReference type="ARBA" id="ARBA00004651"/>
    </source>
</evidence>
<feature type="domain" description="DUF3817" evidence="7">
    <location>
        <begin position="7"/>
        <end position="92"/>
    </location>
</feature>
<dbReference type="GO" id="GO:0005886">
    <property type="term" value="C:plasma membrane"/>
    <property type="evidence" value="ECO:0007669"/>
    <property type="project" value="UniProtKB-SubCell"/>
</dbReference>
<dbReference type="PANTHER" id="PTHR40077:SF1">
    <property type="entry name" value="MEMBRANE PROTEIN"/>
    <property type="match status" value="1"/>
</dbReference>
<evidence type="ECO:0000313" key="9">
    <source>
        <dbReference type="Proteomes" id="UP000190626"/>
    </source>
</evidence>
<feature type="transmembrane region" description="Helical" evidence="6">
    <location>
        <begin position="12"/>
        <end position="33"/>
    </location>
</feature>
<evidence type="ECO:0000259" key="7">
    <source>
        <dbReference type="Pfam" id="PF12823"/>
    </source>
</evidence>
<keyword evidence="5 6" id="KW-0472">Membrane</keyword>
<accession>A0A1V4HAL7</accession>
<comment type="caution">
    <text evidence="8">The sequence shown here is derived from an EMBL/GenBank/DDBJ whole genome shotgun (WGS) entry which is preliminary data.</text>
</comment>
<dbReference type="AlphaFoldDB" id="A0A1V4HAL7"/>
<protein>
    <recommendedName>
        <fullName evidence="7">DUF3817 domain-containing protein</fullName>
    </recommendedName>
</protein>
<dbReference type="Proteomes" id="UP000190626">
    <property type="component" value="Unassembled WGS sequence"/>
</dbReference>
<gene>
    <name evidence="8" type="ORF">BC351_38265</name>
</gene>
<organism evidence="8 9">
    <name type="scientific">Paenibacillus ferrarius</name>
    <dbReference type="NCBI Taxonomy" id="1469647"/>
    <lineage>
        <taxon>Bacteria</taxon>
        <taxon>Bacillati</taxon>
        <taxon>Bacillota</taxon>
        <taxon>Bacilli</taxon>
        <taxon>Bacillales</taxon>
        <taxon>Paenibacillaceae</taxon>
        <taxon>Paenibacillus</taxon>
    </lineage>
</organism>
<dbReference type="InterPro" id="IPR023845">
    <property type="entry name" value="DUF3817_TM"/>
</dbReference>
<keyword evidence="3 6" id="KW-0812">Transmembrane</keyword>
<evidence type="ECO:0000256" key="5">
    <source>
        <dbReference type="ARBA" id="ARBA00023136"/>
    </source>
</evidence>
<reference evidence="9" key="1">
    <citation type="submission" date="2016-07" db="EMBL/GenBank/DDBJ databases">
        <authorList>
            <person name="Florea S."/>
            <person name="Webb J.S."/>
            <person name="Jaromczyk J."/>
            <person name="Schardl C.L."/>
        </authorList>
    </citation>
    <scope>NUCLEOTIDE SEQUENCE [LARGE SCALE GENOMIC DNA]</scope>
    <source>
        <strain evidence="9">CY1</strain>
    </source>
</reference>
<dbReference type="OrthoDB" id="1121311at2"/>
<keyword evidence="9" id="KW-1185">Reference proteome</keyword>
<evidence type="ECO:0000256" key="6">
    <source>
        <dbReference type="SAM" id="Phobius"/>
    </source>
</evidence>
<dbReference type="Pfam" id="PF12823">
    <property type="entry name" value="DUF3817"/>
    <property type="match status" value="1"/>
</dbReference>
<dbReference type="STRING" id="1469647.BC351_38265"/>